<evidence type="ECO:0000256" key="1">
    <source>
        <dbReference type="ARBA" id="ARBA00001971"/>
    </source>
</evidence>
<dbReference type="InterPro" id="IPR050182">
    <property type="entry name" value="Cytochrome_P450_fam2"/>
</dbReference>
<dbReference type="Pfam" id="PF00067">
    <property type="entry name" value="p450"/>
    <property type="match status" value="1"/>
</dbReference>
<accession>A0A5C6N1E6</accession>
<comment type="caution">
    <text evidence="6">The sequence shown here is derived from an EMBL/GenBank/DDBJ whole genome shotgun (WGS) entry which is preliminary data.</text>
</comment>
<sequence>MEDTASVASVLLEETEWEHPHTFYPSHFLEKDRKFVKRDAFLPFSAVSRACPGETLARVELFIFLVTLLQHFCFTPAPGVSPDELHVTPSMGSNHSPVAYRLCTVSCM</sequence>
<name>A0A5C6N1E6_9TELE</name>
<comment type="similarity">
    <text evidence="2">Belongs to the cytochrome P450 family.</text>
</comment>
<dbReference type="PANTHER" id="PTHR24300:SF319">
    <property type="entry name" value="CYTOCHROME P450, FAMILY 2, SUBFAMILY AC, POLYPEPTIDE 1"/>
    <property type="match status" value="1"/>
</dbReference>
<evidence type="ECO:0000313" key="7">
    <source>
        <dbReference type="Proteomes" id="UP000324091"/>
    </source>
</evidence>
<dbReference type="InterPro" id="IPR001128">
    <property type="entry name" value="Cyt_P450"/>
</dbReference>
<dbReference type="GO" id="GO:0020037">
    <property type="term" value="F:heme binding"/>
    <property type="evidence" value="ECO:0007669"/>
    <property type="project" value="InterPro"/>
</dbReference>
<comment type="cofactor">
    <cofactor evidence="1 5">
        <name>heme</name>
        <dbReference type="ChEBI" id="CHEBI:30413"/>
    </cofactor>
</comment>
<protein>
    <submittedName>
        <fullName evidence="6">Cytochrome P450 2K6</fullName>
    </submittedName>
</protein>
<evidence type="ECO:0000256" key="5">
    <source>
        <dbReference type="PIRSR" id="PIRSR602401-1"/>
    </source>
</evidence>
<dbReference type="InterPro" id="IPR002401">
    <property type="entry name" value="Cyt_P450_E_grp-I"/>
</dbReference>
<keyword evidence="5" id="KW-0349">Heme</keyword>
<evidence type="ECO:0000313" key="6">
    <source>
        <dbReference type="EMBL" id="TWW60905.1"/>
    </source>
</evidence>
<proteinExistence type="inferred from homology"/>
<gene>
    <name evidence="6" type="ORF">D4764_05G0009950</name>
</gene>
<evidence type="ECO:0000256" key="3">
    <source>
        <dbReference type="ARBA" id="ARBA00022723"/>
    </source>
</evidence>
<keyword evidence="7" id="KW-1185">Reference proteome</keyword>
<evidence type="ECO:0000256" key="4">
    <source>
        <dbReference type="ARBA" id="ARBA00023004"/>
    </source>
</evidence>
<dbReference type="GO" id="GO:0006082">
    <property type="term" value="P:organic acid metabolic process"/>
    <property type="evidence" value="ECO:0007669"/>
    <property type="project" value="TreeGrafter"/>
</dbReference>
<dbReference type="PANTHER" id="PTHR24300">
    <property type="entry name" value="CYTOCHROME P450 508A4-RELATED"/>
    <property type="match status" value="1"/>
</dbReference>
<dbReference type="GO" id="GO:0006805">
    <property type="term" value="P:xenobiotic metabolic process"/>
    <property type="evidence" value="ECO:0007669"/>
    <property type="project" value="TreeGrafter"/>
</dbReference>
<dbReference type="Proteomes" id="UP000324091">
    <property type="component" value="Chromosome 5"/>
</dbReference>
<dbReference type="GO" id="GO:0016712">
    <property type="term" value="F:oxidoreductase activity, acting on paired donors, with incorporation or reduction of molecular oxygen, reduced flavin or flavoprotein as one donor, and incorporation of one atom of oxygen"/>
    <property type="evidence" value="ECO:0007669"/>
    <property type="project" value="TreeGrafter"/>
</dbReference>
<dbReference type="SUPFAM" id="SSF48264">
    <property type="entry name" value="Cytochrome P450"/>
    <property type="match status" value="1"/>
</dbReference>
<organism evidence="6 7">
    <name type="scientific">Takifugu flavidus</name>
    <name type="common">sansaifugu</name>
    <dbReference type="NCBI Taxonomy" id="433684"/>
    <lineage>
        <taxon>Eukaryota</taxon>
        <taxon>Metazoa</taxon>
        <taxon>Chordata</taxon>
        <taxon>Craniata</taxon>
        <taxon>Vertebrata</taxon>
        <taxon>Euteleostomi</taxon>
        <taxon>Actinopterygii</taxon>
        <taxon>Neopterygii</taxon>
        <taxon>Teleostei</taxon>
        <taxon>Neoteleostei</taxon>
        <taxon>Acanthomorphata</taxon>
        <taxon>Eupercaria</taxon>
        <taxon>Tetraodontiformes</taxon>
        <taxon>Tetradontoidea</taxon>
        <taxon>Tetraodontidae</taxon>
        <taxon>Takifugu</taxon>
    </lineage>
</organism>
<feature type="binding site" description="axial binding residue" evidence="5">
    <location>
        <position position="51"/>
    </location>
    <ligand>
        <name>heme</name>
        <dbReference type="ChEBI" id="CHEBI:30413"/>
    </ligand>
    <ligandPart>
        <name>Fe</name>
        <dbReference type="ChEBI" id="CHEBI:18248"/>
    </ligandPart>
</feature>
<keyword evidence="4 5" id="KW-0408">Iron</keyword>
<keyword evidence="3 5" id="KW-0479">Metal-binding</keyword>
<reference evidence="6 7" key="1">
    <citation type="submission" date="2019-04" db="EMBL/GenBank/DDBJ databases">
        <title>Chromosome genome assembly for Takifugu flavidus.</title>
        <authorList>
            <person name="Xiao S."/>
        </authorList>
    </citation>
    <scope>NUCLEOTIDE SEQUENCE [LARGE SCALE GENOMIC DNA]</scope>
    <source>
        <strain evidence="6">HTHZ2018</strain>
        <tissue evidence="6">Muscle</tissue>
    </source>
</reference>
<evidence type="ECO:0000256" key="2">
    <source>
        <dbReference type="ARBA" id="ARBA00010617"/>
    </source>
</evidence>
<dbReference type="Gene3D" id="1.10.630.10">
    <property type="entry name" value="Cytochrome P450"/>
    <property type="match status" value="1"/>
</dbReference>
<dbReference type="EMBL" id="RHFK02000018">
    <property type="protein sequence ID" value="TWW60905.1"/>
    <property type="molecule type" value="Genomic_DNA"/>
</dbReference>
<dbReference type="GO" id="GO:0005737">
    <property type="term" value="C:cytoplasm"/>
    <property type="evidence" value="ECO:0007669"/>
    <property type="project" value="TreeGrafter"/>
</dbReference>
<dbReference type="InterPro" id="IPR036396">
    <property type="entry name" value="Cyt_P450_sf"/>
</dbReference>
<dbReference type="PRINTS" id="PR00463">
    <property type="entry name" value="EP450I"/>
</dbReference>
<dbReference type="GO" id="GO:0005506">
    <property type="term" value="F:iron ion binding"/>
    <property type="evidence" value="ECO:0007669"/>
    <property type="project" value="InterPro"/>
</dbReference>
<dbReference type="AlphaFoldDB" id="A0A5C6N1E6"/>